<keyword evidence="1" id="KW-0472">Membrane</keyword>
<dbReference type="AlphaFoldDB" id="A0A3B1E6J4"/>
<evidence type="ECO:0000313" key="2">
    <source>
        <dbReference type="EMBL" id="VAX42015.1"/>
    </source>
</evidence>
<feature type="transmembrane region" description="Helical" evidence="1">
    <location>
        <begin position="199"/>
        <end position="219"/>
    </location>
</feature>
<keyword evidence="1" id="KW-1133">Transmembrane helix</keyword>
<feature type="non-terminal residue" evidence="2">
    <location>
        <position position="1"/>
    </location>
</feature>
<proteinExistence type="predicted"/>
<evidence type="ECO:0000256" key="1">
    <source>
        <dbReference type="SAM" id="Phobius"/>
    </source>
</evidence>
<protein>
    <submittedName>
        <fullName evidence="2">Uncharacterized protein</fullName>
    </submittedName>
</protein>
<sequence>STAWGDIGDPVLTFEASNALGSGTFTVSPDDGAWDGNSWFWMALGPIEIYTDTGDLIATFTQGSAFIDEDPLIGMGFAVLNGDLDATISISSSNITFDTIFGAQGRASAGMTMTESNGDTATLIGLEAGGTMFSADYNGTTPFADLLAGPFSAGAFSTTDATDEYPDGGAFAAMGDVSDISVDWSFELSANDQASGTSVFVVIPTPASLALIAVGGLFIGRRRR</sequence>
<keyword evidence="1" id="KW-0812">Transmembrane</keyword>
<organism evidence="2">
    <name type="scientific">hydrothermal vent metagenome</name>
    <dbReference type="NCBI Taxonomy" id="652676"/>
    <lineage>
        <taxon>unclassified sequences</taxon>
        <taxon>metagenomes</taxon>
        <taxon>ecological metagenomes</taxon>
    </lineage>
</organism>
<name>A0A3B1E6J4_9ZZZZ</name>
<reference evidence="2" key="1">
    <citation type="submission" date="2018-06" db="EMBL/GenBank/DDBJ databases">
        <authorList>
            <person name="Zhirakovskaya E."/>
        </authorList>
    </citation>
    <scope>NUCLEOTIDE SEQUENCE</scope>
</reference>
<gene>
    <name evidence="2" type="ORF">MNBD_PLANCTO03-2387</name>
</gene>
<accession>A0A3B1E6J4</accession>
<dbReference type="EMBL" id="UOGK01000626">
    <property type="protein sequence ID" value="VAX42015.1"/>
    <property type="molecule type" value="Genomic_DNA"/>
</dbReference>